<evidence type="ECO:0000313" key="8">
    <source>
        <dbReference type="Proteomes" id="UP001304671"/>
    </source>
</evidence>
<gene>
    <name evidence="7" type="ORF">VB264_22105</name>
</gene>
<dbReference type="InterPro" id="IPR005467">
    <property type="entry name" value="His_kinase_dom"/>
</dbReference>
<evidence type="ECO:0000259" key="5">
    <source>
        <dbReference type="PROSITE" id="PS50109"/>
    </source>
</evidence>
<dbReference type="CDD" id="cd00146">
    <property type="entry name" value="PKD"/>
    <property type="match status" value="1"/>
</dbReference>
<dbReference type="SUPFAM" id="SSF47384">
    <property type="entry name" value="Homodimeric domain of signal transducing histidine kinase"/>
    <property type="match status" value="1"/>
</dbReference>
<dbReference type="Gene3D" id="2.130.10.10">
    <property type="entry name" value="YVTN repeat-like/Quinoprotein amine dehydrogenase"/>
    <property type="match status" value="3"/>
</dbReference>
<proteinExistence type="predicted"/>
<comment type="catalytic activity">
    <reaction evidence="1">
        <text>ATP + protein L-histidine = ADP + protein N-phospho-L-histidine.</text>
        <dbReference type="EC" id="2.7.13.3"/>
    </reaction>
</comment>
<evidence type="ECO:0000256" key="3">
    <source>
        <dbReference type="ARBA" id="ARBA00022553"/>
    </source>
</evidence>
<name>A0ABU5QTS9_9BACT</name>
<evidence type="ECO:0000256" key="4">
    <source>
        <dbReference type="PROSITE-ProRule" id="PRU00169"/>
    </source>
</evidence>
<dbReference type="InterPro" id="IPR003661">
    <property type="entry name" value="HisK_dim/P_dom"/>
</dbReference>
<dbReference type="SMART" id="SM00388">
    <property type="entry name" value="HisKA"/>
    <property type="match status" value="1"/>
</dbReference>
<dbReference type="SMART" id="SM00448">
    <property type="entry name" value="REC"/>
    <property type="match status" value="2"/>
</dbReference>
<dbReference type="Pfam" id="PF00512">
    <property type="entry name" value="HisKA"/>
    <property type="match status" value="1"/>
</dbReference>
<dbReference type="PANTHER" id="PTHR43547:SF2">
    <property type="entry name" value="HYBRID SIGNAL TRANSDUCTION HISTIDINE KINASE C"/>
    <property type="match status" value="1"/>
</dbReference>
<feature type="domain" description="Response regulatory" evidence="6">
    <location>
        <begin position="1110"/>
        <end position="1223"/>
    </location>
</feature>
<dbReference type="InterPro" id="IPR011006">
    <property type="entry name" value="CheY-like_superfamily"/>
</dbReference>
<dbReference type="Gene3D" id="1.10.287.130">
    <property type="match status" value="1"/>
</dbReference>
<dbReference type="InterPro" id="IPR013783">
    <property type="entry name" value="Ig-like_fold"/>
</dbReference>
<evidence type="ECO:0000256" key="2">
    <source>
        <dbReference type="ARBA" id="ARBA00012438"/>
    </source>
</evidence>
<dbReference type="Gene3D" id="3.30.565.10">
    <property type="entry name" value="Histidine kinase-like ATPase, C-terminal domain"/>
    <property type="match status" value="1"/>
</dbReference>
<dbReference type="InterPro" id="IPR036097">
    <property type="entry name" value="HisK_dim/P_sf"/>
</dbReference>
<dbReference type="SUPFAM" id="SSF55874">
    <property type="entry name" value="ATPase domain of HSP90 chaperone/DNA topoisomerase II/histidine kinase"/>
    <property type="match status" value="1"/>
</dbReference>
<dbReference type="EC" id="2.7.13.3" evidence="2"/>
<feature type="domain" description="Histidine kinase" evidence="5">
    <location>
        <begin position="869"/>
        <end position="1091"/>
    </location>
</feature>
<dbReference type="RefSeq" id="WP_323253096.1">
    <property type="nucleotide sequence ID" value="NZ_JAYFUL010000057.1"/>
</dbReference>
<dbReference type="SUPFAM" id="SSF52172">
    <property type="entry name" value="CheY-like"/>
    <property type="match status" value="2"/>
</dbReference>
<evidence type="ECO:0000313" key="7">
    <source>
        <dbReference type="EMBL" id="MEA5260507.1"/>
    </source>
</evidence>
<comment type="caution">
    <text evidence="7">The sequence shown here is derived from an EMBL/GenBank/DDBJ whole genome shotgun (WGS) entry which is preliminary data.</text>
</comment>
<dbReference type="PROSITE" id="PS50110">
    <property type="entry name" value="RESPONSE_REGULATORY"/>
    <property type="match status" value="2"/>
</dbReference>
<keyword evidence="8" id="KW-1185">Reference proteome</keyword>
<dbReference type="InterPro" id="IPR036890">
    <property type="entry name" value="HATPase_C_sf"/>
</dbReference>
<dbReference type="InterPro" id="IPR015943">
    <property type="entry name" value="WD40/YVTN_repeat-like_dom_sf"/>
</dbReference>
<dbReference type="InterPro" id="IPR011123">
    <property type="entry name" value="Y_Y_Y"/>
</dbReference>
<dbReference type="PROSITE" id="PS50109">
    <property type="entry name" value="HIS_KIN"/>
    <property type="match status" value="1"/>
</dbReference>
<dbReference type="Pfam" id="PF07494">
    <property type="entry name" value="Reg_prop"/>
    <property type="match status" value="6"/>
</dbReference>
<reference evidence="7 8" key="1">
    <citation type="submission" date="2023-12" db="EMBL/GenBank/DDBJ databases">
        <title>Novel species of the genus Arcicella isolated from rivers.</title>
        <authorList>
            <person name="Lu H."/>
        </authorList>
    </citation>
    <scope>NUCLEOTIDE SEQUENCE [LARGE SCALE GENOMIC DNA]</scope>
    <source>
        <strain evidence="7 8">LMG 21963</strain>
    </source>
</reference>
<sequence length="1380" mass="157655">MKYKHIYVFLFVLLKHTFLFSQEFKPVFQRISTKDGLSQSHVSAITMSKKGFMWFATDEGLNKYDAYKFTIYKHQRANKNSLSDNYIYDLLEDHNGDLWVATAAGLDKFNQEKGIFEHFFKQDHRLTIRDIFEDSKNRMWLGTTTGLYLLDKQKNTYTQIRHQEHNKNSLSNDFVYRLEEDQFGNIWVGTKEGLNKYNPDKKQFTHFFHNANNPKTVASDWIKALFLDSQKNMWIGTLTGGISKYNHKDNTFTNYVNDPKNPNSLCYNDVLSFMEDKEGKLWIGTENGGISIYNLRTNKFNTVAFNIYDDNSLSNNSVYCLYQDSIGNIWVGTYSGGISFLPKFGNKFTFLKQTVDKNGLNNSSILSILEHGDDKIWLGTDGGGLNVFDRKTNTFSAYTHNQSNKNSINSDFVLSVVELDKDLLALGFFIGGFDLFNTKTKQFEHHVPDSKNKNSVSSNSIFTMLKSKDNNLWLGTWTGGLGYYDIKNKRFTNYLHNPKDHNSICNNYVKAIYETDGDELWLGTEDGLELFNKKTKIFTHFRANPNNPNSLSNNNIQIIKEAQKGFLWVGTTEGLSLFNLKTRIFKTFTEKDGLPNDFINAILEDEKGNFWMSTNKGISVYNPLTKTFKNYNISDGLQGNEFKPRAAYKTHGGEMFFGGPNGVNFFNPDSLKDNTFIPPVFITDFHIFNKSVIVGAEDSPLTSHINEIKKIVLNYKQSVFSFEYAALNYTLPLKNEYAYKLDGFDKDWVYAGGRRTATYTNLDPGTYIFNVKASNNDGIWNEKGTSITIEILPPFWATWWFRMLGILMILGLAISFYRYRINLVQKQKYRLEKEVEVRTAQLLKSTQDELKARQEAERANKAKSVFLATMSHEIRTPLNGIIGMASLLEETPLNEEQKSYSDTIHACGEGLLTVINDILDFSKIESGKMELDEHDFNLRNCIEEVLDVFAAKVSTLNLDLLYQIEWDVPVQIIGDNLRLRQILLNLIGNAIKFTHEGEVFVRVFIVQTKENDEIELGFEVRDSGIGIPPDKIDKLFKPFSQVDSSTTRKYGGTGLGLIISEKIVNLMGGSIQVESKVGKGTTFKFKINTRISSAQLSTFPFNLDVLRNKKVLVVDDNETNLSILKGQLEHWNMSVTLTSCPKDAIGLIEAKEVFDLIITDMQMPEMDGITFALAVQRQNPFLPIILLSSISDTFYREYPNLFKSVLMKPVKQHILCKSIHDNLMKSEQPKIIDKSGSTVPAQKLNNDFSEKYPMKILVAEDYVMNQKLALRILSKLGYQADLAENGIEVLEAFDRQHHDLILMDMQMPEMDGIEATIKLRAMNITQPVIIAMTANTLEESKEECMKAGMDDYISKPINLDFLISVLEKWGKKINTEKKSL</sequence>
<dbReference type="CDD" id="cd16922">
    <property type="entry name" value="HATPase_EvgS-ArcB-TorS-like"/>
    <property type="match status" value="1"/>
</dbReference>
<dbReference type="Gene3D" id="2.60.40.10">
    <property type="entry name" value="Immunoglobulins"/>
    <property type="match status" value="1"/>
</dbReference>
<dbReference type="CDD" id="cd00156">
    <property type="entry name" value="REC"/>
    <property type="match status" value="1"/>
</dbReference>
<keyword evidence="3 4" id="KW-0597">Phosphoprotein</keyword>
<dbReference type="Pfam" id="PF07495">
    <property type="entry name" value="Y_Y_Y"/>
    <property type="match status" value="1"/>
</dbReference>
<dbReference type="CDD" id="cd17546">
    <property type="entry name" value="REC_hyHK_CKI1_RcsC-like"/>
    <property type="match status" value="1"/>
</dbReference>
<feature type="modified residue" description="4-aspartylphosphate" evidence="4">
    <location>
        <position position="1160"/>
    </location>
</feature>
<dbReference type="EMBL" id="JAYFUL010000057">
    <property type="protein sequence ID" value="MEA5260507.1"/>
    <property type="molecule type" value="Genomic_DNA"/>
</dbReference>
<feature type="domain" description="Response regulatory" evidence="6">
    <location>
        <begin position="1255"/>
        <end position="1370"/>
    </location>
</feature>
<dbReference type="CDD" id="cd00082">
    <property type="entry name" value="HisKA"/>
    <property type="match status" value="1"/>
</dbReference>
<evidence type="ECO:0000256" key="1">
    <source>
        <dbReference type="ARBA" id="ARBA00000085"/>
    </source>
</evidence>
<dbReference type="Gene3D" id="3.40.50.2300">
    <property type="match status" value="2"/>
</dbReference>
<dbReference type="SUPFAM" id="SSF63829">
    <property type="entry name" value="Calcium-dependent phosphotriesterase"/>
    <property type="match status" value="3"/>
</dbReference>
<dbReference type="InterPro" id="IPR011110">
    <property type="entry name" value="Reg_prop"/>
</dbReference>
<dbReference type="SMART" id="SM00387">
    <property type="entry name" value="HATPase_c"/>
    <property type="match status" value="1"/>
</dbReference>
<evidence type="ECO:0000259" key="6">
    <source>
        <dbReference type="PROSITE" id="PS50110"/>
    </source>
</evidence>
<dbReference type="PRINTS" id="PR00344">
    <property type="entry name" value="BCTRLSENSOR"/>
</dbReference>
<dbReference type="InterPro" id="IPR003594">
    <property type="entry name" value="HATPase_dom"/>
</dbReference>
<feature type="modified residue" description="4-aspartylphosphate" evidence="4">
    <location>
        <position position="1304"/>
    </location>
</feature>
<protein>
    <recommendedName>
        <fullName evidence="2">histidine kinase</fullName>
        <ecNumber evidence="2">2.7.13.3</ecNumber>
    </recommendedName>
</protein>
<organism evidence="7 8">
    <name type="scientific">Arcicella aquatica</name>
    <dbReference type="NCBI Taxonomy" id="217141"/>
    <lineage>
        <taxon>Bacteria</taxon>
        <taxon>Pseudomonadati</taxon>
        <taxon>Bacteroidota</taxon>
        <taxon>Cytophagia</taxon>
        <taxon>Cytophagales</taxon>
        <taxon>Flectobacillaceae</taxon>
        <taxon>Arcicella</taxon>
    </lineage>
</organism>
<dbReference type="Pfam" id="PF00072">
    <property type="entry name" value="Response_reg"/>
    <property type="match status" value="2"/>
</dbReference>
<dbReference type="Proteomes" id="UP001304671">
    <property type="component" value="Unassembled WGS sequence"/>
</dbReference>
<dbReference type="Pfam" id="PF02518">
    <property type="entry name" value="HATPase_c"/>
    <property type="match status" value="1"/>
</dbReference>
<dbReference type="InterPro" id="IPR001789">
    <property type="entry name" value="Sig_transdc_resp-reg_receiver"/>
</dbReference>
<dbReference type="InterPro" id="IPR004358">
    <property type="entry name" value="Sig_transdc_His_kin-like_C"/>
</dbReference>
<accession>A0ABU5QTS9</accession>
<dbReference type="PANTHER" id="PTHR43547">
    <property type="entry name" value="TWO-COMPONENT HISTIDINE KINASE"/>
    <property type="match status" value="1"/>
</dbReference>